<evidence type="ECO:0000256" key="1">
    <source>
        <dbReference type="SAM" id="Coils"/>
    </source>
</evidence>
<keyword evidence="2" id="KW-1133">Transmembrane helix</keyword>
<sequence>MNPEEILAFLIPGNDPIQLVFGSVFLILIAATLIGVWRGATPASWEKKWNGNGQIGDHADNLDVEHGSVNEISAAVASTGEKLADIMPGILLILGLLGTFLGLGIALNKASTILLEANAGGGMDNAMANLMGMMEGLGTKFKTSTWGIMAFLLIKAWSARNGYEERRLRWCVGKMKAAFEYSRQAQLQERQQTQHALIEALGKIDQTLVNQWQAQHALLDTQCKLNKHAGITLVATHKAVQDLQQALVPEVRTLNASHEQARDTLLETVNNLQQHGLTLSATHSVIQELQQALIPEVRSLNASNAQARDALKETVNNLQQHGLTLGATHTAVQELQQALVPEVQTLNASNAQARDALKETVSNLQQHGLTLGATHTAVQELQQALVPEVQALNASNALARDALQETVSNLQQHGLTLGATHSALQELQQALVPEVQALKSSSELALDTLRDSASALQQSNEGQQLQLKATRTAQKSLEQIEASLSNLSAISEAATQMASAASDVGQSAGELQSVISGFKDGVADVLGSIKQDLGTTIDQMGNSFTDNMATMSATMANATDGISTAVTDLSSSVSQTMDKMQKSNEDSMEIQKKAQIEFLATSQNLNMNIGGMTGLVEDLRERIVSGLKAVSESGRRMIAVDSQFKEVTEKSARSAVAIEELVAELQNLQHSSPLQPVMDAVAGRVDMIGHSLQRLDEHLLALKSAADDERQLQAISQLQGPLERIVERLEYLDTRLEQLSLDAEEA</sequence>
<dbReference type="Gene3D" id="1.20.120.20">
    <property type="entry name" value="Apolipoprotein"/>
    <property type="match status" value="1"/>
</dbReference>
<gene>
    <name evidence="3" type="ORF">QMK45_02420</name>
</gene>
<evidence type="ECO:0000313" key="3">
    <source>
        <dbReference type="EMBL" id="MDX9674795.1"/>
    </source>
</evidence>
<feature type="transmembrane region" description="Helical" evidence="2">
    <location>
        <begin position="89"/>
        <end position="107"/>
    </location>
</feature>
<proteinExistence type="predicted"/>
<dbReference type="EMBL" id="JASFAG010000001">
    <property type="protein sequence ID" value="MDX9674795.1"/>
    <property type="molecule type" value="Genomic_DNA"/>
</dbReference>
<feature type="transmembrane region" description="Helical" evidence="2">
    <location>
        <begin position="20"/>
        <end position="40"/>
    </location>
</feature>
<keyword evidence="2" id="KW-0812">Transmembrane</keyword>
<evidence type="ECO:0000256" key="2">
    <source>
        <dbReference type="SAM" id="Phobius"/>
    </source>
</evidence>
<name>A0ABU5BDW3_9PSED</name>
<organism evidence="3 4">
    <name type="scientific">Pseudomonas zeae</name>
    <dbReference type="NCBI Taxonomy" id="2745510"/>
    <lineage>
        <taxon>Bacteria</taxon>
        <taxon>Pseudomonadati</taxon>
        <taxon>Pseudomonadota</taxon>
        <taxon>Gammaproteobacteria</taxon>
        <taxon>Pseudomonadales</taxon>
        <taxon>Pseudomonadaceae</taxon>
        <taxon>Pseudomonas</taxon>
    </lineage>
</organism>
<comment type="caution">
    <text evidence="3">The sequence shown here is derived from an EMBL/GenBank/DDBJ whole genome shotgun (WGS) entry which is preliminary data.</text>
</comment>
<dbReference type="RefSeq" id="WP_320335826.1">
    <property type="nucleotide sequence ID" value="NZ_JASFAG010000001.1"/>
</dbReference>
<feature type="coiled-coil region" evidence="1">
    <location>
        <begin position="255"/>
        <end position="317"/>
    </location>
</feature>
<accession>A0ABU5BDW3</accession>
<protein>
    <submittedName>
        <fullName evidence="3">Uncharacterized protein</fullName>
    </submittedName>
</protein>
<keyword evidence="4" id="KW-1185">Reference proteome</keyword>
<evidence type="ECO:0000313" key="4">
    <source>
        <dbReference type="Proteomes" id="UP001287024"/>
    </source>
</evidence>
<reference evidence="3 4" key="1">
    <citation type="submission" date="2023-05" db="EMBL/GenBank/DDBJ databases">
        <title>Siderophore-mediated competition between Bacillus subtilis and Pseudomonas marginalis.</title>
        <authorList>
            <person name="Lyng M."/>
            <person name="Joergensen J.P.B."/>
            <person name="Schostag M.D."/>
            <person name="Jarmusch S.A."/>
            <person name="Aguilar D.K.C."/>
            <person name="Andrade C.N.L."/>
            <person name="Kovacs A.T."/>
        </authorList>
    </citation>
    <scope>NUCLEOTIDE SEQUENCE [LARGE SCALE GENOMIC DNA]</scope>
    <source>
        <strain evidence="3 4">P8_72</strain>
    </source>
</reference>
<dbReference type="Proteomes" id="UP001287024">
    <property type="component" value="Unassembled WGS sequence"/>
</dbReference>
<keyword evidence="1" id="KW-0175">Coiled coil</keyword>
<keyword evidence="2" id="KW-0472">Membrane</keyword>